<protein>
    <submittedName>
        <fullName evidence="3">Uncharacterized protein</fullName>
    </submittedName>
</protein>
<accession>A0A933SGL5</accession>
<proteinExistence type="predicted"/>
<feature type="chain" id="PRO_5037389942" evidence="2">
    <location>
        <begin position="26"/>
        <end position="306"/>
    </location>
</feature>
<feature type="region of interest" description="Disordered" evidence="1">
    <location>
        <begin position="283"/>
        <end position="306"/>
    </location>
</feature>
<evidence type="ECO:0000313" key="4">
    <source>
        <dbReference type="Proteomes" id="UP000696931"/>
    </source>
</evidence>
<dbReference type="EMBL" id="JACRIW010000058">
    <property type="protein sequence ID" value="MBI5169554.1"/>
    <property type="molecule type" value="Genomic_DNA"/>
</dbReference>
<organism evidence="3 4">
    <name type="scientific">Eiseniibacteriota bacterium</name>
    <dbReference type="NCBI Taxonomy" id="2212470"/>
    <lineage>
        <taxon>Bacteria</taxon>
        <taxon>Candidatus Eiseniibacteriota</taxon>
    </lineage>
</organism>
<comment type="caution">
    <text evidence="3">The sequence shown here is derived from an EMBL/GenBank/DDBJ whole genome shotgun (WGS) entry which is preliminary data.</text>
</comment>
<evidence type="ECO:0000313" key="3">
    <source>
        <dbReference type="EMBL" id="MBI5169554.1"/>
    </source>
</evidence>
<evidence type="ECO:0000256" key="1">
    <source>
        <dbReference type="SAM" id="MobiDB-lite"/>
    </source>
</evidence>
<dbReference type="AlphaFoldDB" id="A0A933SGL5"/>
<sequence length="306" mass="32130">MLRRLRSIALFLLAAASLAAVRAQAQDVTLDAPELTPVLAGQGKVRVTIEAGASGAPEGFSVWWMPRSRFEEYGSNWNNVPTWARRSASFVGEASLNTWGEQTQNFQLGGYSRLDVELGDLFDESGVLGAVADELSPAVEYVMTAFANAPQGTHAAFSAAVYSVTQVSGDNCTYTQGYWKTHPEAWPVSSLTLGTVSYTKTQLLAILAQPVQGNGLVSLARQLIAAKLNLAAGASPSAIASIITMADGLIAGRVVPPNGSGSRTTSSTSVITQALDDFNNGLSGPGHCGSTPARASTWGSLKTLHR</sequence>
<gene>
    <name evidence="3" type="ORF">HZA61_08710</name>
</gene>
<evidence type="ECO:0000256" key="2">
    <source>
        <dbReference type="SAM" id="SignalP"/>
    </source>
</evidence>
<keyword evidence="2" id="KW-0732">Signal</keyword>
<feature type="signal peptide" evidence="2">
    <location>
        <begin position="1"/>
        <end position="25"/>
    </location>
</feature>
<dbReference type="Proteomes" id="UP000696931">
    <property type="component" value="Unassembled WGS sequence"/>
</dbReference>
<reference evidence="3" key="1">
    <citation type="submission" date="2020-07" db="EMBL/GenBank/DDBJ databases">
        <title>Huge and variable diversity of episymbiotic CPR bacteria and DPANN archaea in groundwater ecosystems.</title>
        <authorList>
            <person name="He C.Y."/>
            <person name="Keren R."/>
            <person name="Whittaker M."/>
            <person name="Farag I.F."/>
            <person name="Doudna J."/>
            <person name="Cate J.H.D."/>
            <person name="Banfield J.F."/>
        </authorList>
    </citation>
    <scope>NUCLEOTIDE SEQUENCE</scope>
    <source>
        <strain evidence="3">NC_groundwater_1813_Pr3_B-0.1um_71_17</strain>
    </source>
</reference>
<name>A0A933SGL5_UNCEI</name>